<dbReference type="OrthoDB" id="424302at2759"/>
<dbReference type="VEuPathDB" id="FungiDB:AMAG_13638"/>
<dbReference type="PROSITE" id="PS50305">
    <property type="entry name" value="SIRTUIN"/>
    <property type="match status" value="1"/>
</dbReference>
<feature type="active site" description="Proton acceptor" evidence="4">
    <location>
        <position position="66"/>
    </location>
</feature>
<dbReference type="PANTHER" id="PTHR11085">
    <property type="entry name" value="NAD-DEPENDENT PROTEIN DEACYLASE SIRTUIN-5, MITOCHONDRIAL-RELATED"/>
    <property type="match status" value="1"/>
</dbReference>
<dbReference type="InterPro" id="IPR029035">
    <property type="entry name" value="DHS-like_NAD/FAD-binding_dom"/>
</dbReference>
<feature type="binding site" evidence="4">
    <location>
        <position position="77"/>
    </location>
    <ligand>
        <name>Zn(2+)</name>
        <dbReference type="ChEBI" id="CHEBI:29105"/>
    </ligand>
</feature>
<comment type="similarity">
    <text evidence="1">Belongs to the sirtuin family. Class I subfamily.</text>
</comment>
<dbReference type="GO" id="GO:0070403">
    <property type="term" value="F:NAD+ binding"/>
    <property type="evidence" value="ECO:0007669"/>
    <property type="project" value="InterPro"/>
</dbReference>
<dbReference type="GO" id="GO:0017136">
    <property type="term" value="F:histone deacetylase activity, NAD-dependent"/>
    <property type="evidence" value="ECO:0007669"/>
    <property type="project" value="TreeGrafter"/>
</dbReference>
<sequence>MGRHYNRQRYWARSMLGYGTIFHAQPNTIHHSLAEIEAKGHLVGVVTQNVDSLHHKAGGRNVIELHGTLARVECQSCGHAIPRDEFQAMLKSLNPTWVQHIRRDVTREEERVKTVIPPSHTSPGETGSVRPDGDMDVALDFAQFTYPPCHKCGNEATVDVTMATVSVKSVLKPAVVFFGENIPPKVKEQAAELVGKASGGLVLGSTLTTYSAYRLVRDLHAAGKPVWCINKGPTRADALLTRKIEAPIQEIMADVAEML</sequence>
<keyword evidence="8" id="KW-1185">Reference proteome</keyword>
<proteinExistence type="inferred from homology"/>
<keyword evidence="4" id="KW-0479">Metal-binding</keyword>
<evidence type="ECO:0000256" key="3">
    <source>
        <dbReference type="ARBA" id="ARBA00023027"/>
    </source>
</evidence>
<name>A0A0L0T3E8_ALLM3</name>
<dbReference type="Gene3D" id="3.40.50.1220">
    <property type="entry name" value="TPP-binding domain"/>
    <property type="match status" value="1"/>
</dbReference>
<dbReference type="InterPro" id="IPR050134">
    <property type="entry name" value="NAD-dep_sirtuin_deacylases"/>
</dbReference>
<feature type="binding site" evidence="4">
    <location>
        <position position="152"/>
    </location>
    <ligand>
        <name>Zn(2+)</name>
        <dbReference type="ChEBI" id="CHEBI:29105"/>
    </ligand>
</feature>
<feature type="binding site" evidence="4">
    <location>
        <position position="149"/>
    </location>
    <ligand>
        <name>Zn(2+)</name>
        <dbReference type="ChEBI" id="CHEBI:29105"/>
    </ligand>
</feature>
<accession>A0A0L0T3E8</accession>
<organism evidence="7 8">
    <name type="scientific">Allomyces macrogynus (strain ATCC 38327)</name>
    <name type="common">Allomyces javanicus var. macrogynus</name>
    <dbReference type="NCBI Taxonomy" id="578462"/>
    <lineage>
        <taxon>Eukaryota</taxon>
        <taxon>Fungi</taxon>
        <taxon>Fungi incertae sedis</taxon>
        <taxon>Blastocladiomycota</taxon>
        <taxon>Blastocladiomycetes</taxon>
        <taxon>Blastocladiales</taxon>
        <taxon>Blastocladiaceae</taxon>
        <taxon>Allomyces</taxon>
    </lineage>
</organism>
<evidence type="ECO:0000313" key="8">
    <source>
        <dbReference type="Proteomes" id="UP000054350"/>
    </source>
</evidence>
<evidence type="ECO:0000256" key="1">
    <source>
        <dbReference type="ARBA" id="ARBA00006924"/>
    </source>
</evidence>
<feature type="binding site" evidence="4">
    <location>
        <position position="74"/>
    </location>
    <ligand>
        <name>Zn(2+)</name>
        <dbReference type="ChEBI" id="CHEBI:29105"/>
    </ligand>
</feature>
<reference evidence="7 8" key="1">
    <citation type="submission" date="2009-11" db="EMBL/GenBank/DDBJ databases">
        <title>Annotation of Allomyces macrogynus ATCC 38327.</title>
        <authorList>
            <consortium name="The Broad Institute Genome Sequencing Platform"/>
            <person name="Russ C."/>
            <person name="Cuomo C."/>
            <person name="Burger G."/>
            <person name="Gray M.W."/>
            <person name="Holland P.W.H."/>
            <person name="King N."/>
            <person name="Lang F.B.F."/>
            <person name="Roger A.J."/>
            <person name="Ruiz-Trillo I."/>
            <person name="Young S.K."/>
            <person name="Zeng Q."/>
            <person name="Gargeya S."/>
            <person name="Fitzgerald M."/>
            <person name="Haas B."/>
            <person name="Abouelleil A."/>
            <person name="Alvarado L."/>
            <person name="Arachchi H.M."/>
            <person name="Berlin A."/>
            <person name="Chapman S.B."/>
            <person name="Gearin G."/>
            <person name="Goldberg J."/>
            <person name="Griggs A."/>
            <person name="Gujja S."/>
            <person name="Hansen M."/>
            <person name="Heiman D."/>
            <person name="Howarth C."/>
            <person name="Larimer J."/>
            <person name="Lui A."/>
            <person name="MacDonald P.J.P."/>
            <person name="McCowen C."/>
            <person name="Montmayeur A."/>
            <person name="Murphy C."/>
            <person name="Neiman D."/>
            <person name="Pearson M."/>
            <person name="Priest M."/>
            <person name="Roberts A."/>
            <person name="Saif S."/>
            <person name="Shea T."/>
            <person name="Sisk P."/>
            <person name="Stolte C."/>
            <person name="Sykes S."/>
            <person name="Wortman J."/>
            <person name="Nusbaum C."/>
            <person name="Birren B."/>
        </authorList>
    </citation>
    <scope>NUCLEOTIDE SEQUENCE [LARGE SCALE GENOMIC DNA]</scope>
    <source>
        <strain evidence="7 8">ATCC 38327</strain>
    </source>
</reference>
<keyword evidence="3" id="KW-0520">NAD</keyword>
<feature type="domain" description="Deacetylase sirtuin-type" evidence="6">
    <location>
        <begin position="1"/>
        <end position="259"/>
    </location>
</feature>
<dbReference type="InterPro" id="IPR026590">
    <property type="entry name" value="Ssirtuin_cat_dom"/>
</dbReference>
<dbReference type="AlphaFoldDB" id="A0A0L0T3E8"/>
<protein>
    <recommendedName>
        <fullName evidence="6">Deacetylase sirtuin-type domain-containing protein</fullName>
    </recommendedName>
</protein>
<dbReference type="Proteomes" id="UP000054350">
    <property type="component" value="Unassembled WGS sequence"/>
</dbReference>
<dbReference type="SUPFAM" id="SSF52467">
    <property type="entry name" value="DHS-like NAD/FAD-binding domain"/>
    <property type="match status" value="1"/>
</dbReference>
<dbReference type="EMBL" id="GG745360">
    <property type="protein sequence ID" value="KNE69252.1"/>
    <property type="molecule type" value="Genomic_DNA"/>
</dbReference>
<evidence type="ECO:0000256" key="2">
    <source>
        <dbReference type="ARBA" id="ARBA00022679"/>
    </source>
</evidence>
<gene>
    <name evidence="7" type="ORF">AMAG_13638</name>
</gene>
<dbReference type="PANTHER" id="PTHR11085:SF10">
    <property type="entry name" value="NAD-DEPENDENT PROTEIN DEACYLASE SIRTUIN-5, MITOCHONDRIAL-RELATED"/>
    <property type="match status" value="1"/>
</dbReference>
<evidence type="ECO:0000313" key="7">
    <source>
        <dbReference type="EMBL" id="KNE69252.1"/>
    </source>
</evidence>
<feature type="region of interest" description="Disordered" evidence="5">
    <location>
        <begin position="109"/>
        <end position="130"/>
    </location>
</feature>
<dbReference type="Pfam" id="PF02146">
    <property type="entry name" value="SIR2"/>
    <property type="match status" value="1"/>
</dbReference>
<dbReference type="InterPro" id="IPR003000">
    <property type="entry name" value="Sirtuin"/>
</dbReference>
<evidence type="ECO:0000259" key="6">
    <source>
        <dbReference type="PROSITE" id="PS50305"/>
    </source>
</evidence>
<dbReference type="GO" id="GO:0046872">
    <property type="term" value="F:metal ion binding"/>
    <property type="evidence" value="ECO:0007669"/>
    <property type="project" value="UniProtKB-KW"/>
</dbReference>
<reference evidence="8" key="2">
    <citation type="submission" date="2009-11" db="EMBL/GenBank/DDBJ databases">
        <title>The Genome Sequence of Allomyces macrogynus strain ATCC 38327.</title>
        <authorList>
            <consortium name="The Broad Institute Genome Sequencing Platform"/>
            <person name="Russ C."/>
            <person name="Cuomo C."/>
            <person name="Shea T."/>
            <person name="Young S.K."/>
            <person name="Zeng Q."/>
            <person name="Koehrsen M."/>
            <person name="Haas B."/>
            <person name="Borodovsky M."/>
            <person name="Guigo R."/>
            <person name="Alvarado L."/>
            <person name="Berlin A."/>
            <person name="Borenstein D."/>
            <person name="Chen Z."/>
            <person name="Engels R."/>
            <person name="Freedman E."/>
            <person name="Gellesch M."/>
            <person name="Goldberg J."/>
            <person name="Griggs A."/>
            <person name="Gujja S."/>
            <person name="Heiman D."/>
            <person name="Hepburn T."/>
            <person name="Howarth C."/>
            <person name="Jen D."/>
            <person name="Larson L."/>
            <person name="Lewis B."/>
            <person name="Mehta T."/>
            <person name="Park D."/>
            <person name="Pearson M."/>
            <person name="Roberts A."/>
            <person name="Saif S."/>
            <person name="Shenoy N."/>
            <person name="Sisk P."/>
            <person name="Stolte C."/>
            <person name="Sykes S."/>
            <person name="Walk T."/>
            <person name="White J."/>
            <person name="Yandava C."/>
            <person name="Burger G."/>
            <person name="Gray M.W."/>
            <person name="Holland P.W.H."/>
            <person name="King N."/>
            <person name="Lang F.B.F."/>
            <person name="Roger A.J."/>
            <person name="Ruiz-Trillo I."/>
            <person name="Lander E."/>
            <person name="Nusbaum C."/>
        </authorList>
    </citation>
    <scope>NUCLEOTIDE SEQUENCE [LARGE SCALE GENOMIC DNA]</scope>
    <source>
        <strain evidence="8">ATCC 38327</strain>
    </source>
</reference>
<evidence type="ECO:0000256" key="5">
    <source>
        <dbReference type="SAM" id="MobiDB-lite"/>
    </source>
</evidence>
<keyword evidence="2" id="KW-0808">Transferase</keyword>
<evidence type="ECO:0000256" key="4">
    <source>
        <dbReference type="PROSITE-ProRule" id="PRU00236"/>
    </source>
</evidence>
<keyword evidence="4" id="KW-0862">Zinc</keyword>